<dbReference type="InterPro" id="IPR005554">
    <property type="entry name" value="NOL6/Upt22"/>
</dbReference>
<dbReference type="PANTHER" id="PTHR17972:SF0">
    <property type="entry name" value="NUCLEOLAR PROTEIN 6"/>
    <property type="match status" value="1"/>
</dbReference>
<evidence type="ECO:0000259" key="4">
    <source>
        <dbReference type="Pfam" id="PF03813"/>
    </source>
</evidence>
<dbReference type="GO" id="GO:0006364">
    <property type="term" value="P:rRNA processing"/>
    <property type="evidence" value="ECO:0007669"/>
    <property type="project" value="TreeGrafter"/>
</dbReference>
<organism evidence="5 6">
    <name type="scientific">Engystomops pustulosus</name>
    <name type="common">Tungara frog</name>
    <name type="synonym">Physalaemus pustulosus</name>
    <dbReference type="NCBI Taxonomy" id="76066"/>
    <lineage>
        <taxon>Eukaryota</taxon>
        <taxon>Metazoa</taxon>
        <taxon>Chordata</taxon>
        <taxon>Craniata</taxon>
        <taxon>Vertebrata</taxon>
        <taxon>Euteleostomi</taxon>
        <taxon>Amphibia</taxon>
        <taxon>Batrachia</taxon>
        <taxon>Anura</taxon>
        <taxon>Neobatrachia</taxon>
        <taxon>Hyloidea</taxon>
        <taxon>Leptodactylidae</taxon>
        <taxon>Leiuperinae</taxon>
        <taxon>Engystomops</taxon>
    </lineage>
</organism>
<dbReference type="InterPro" id="IPR035082">
    <property type="entry name" value="Nrap_D1"/>
</dbReference>
<dbReference type="Gene3D" id="1.10.1410.10">
    <property type="match status" value="1"/>
</dbReference>
<dbReference type="AlphaFoldDB" id="A0AAV6YPM2"/>
<feature type="non-terminal residue" evidence="5">
    <location>
        <position position="240"/>
    </location>
</feature>
<proteinExistence type="inferred from homology"/>
<comment type="similarity">
    <text evidence="3">Belongs to the NRAP family.</text>
</comment>
<dbReference type="GO" id="GO:0032545">
    <property type="term" value="C:CURI complex"/>
    <property type="evidence" value="ECO:0007669"/>
    <property type="project" value="TreeGrafter"/>
</dbReference>
<dbReference type="Pfam" id="PF03813">
    <property type="entry name" value="Nrap"/>
    <property type="match status" value="1"/>
</dbReference>
<dbReference type="GO" id="GO:0003723">
    <property type="term" value="F:RNA binding"/>
    <property type="evidence" value="ECO:0007669"/>
    <property type="project" value="UniProtKB-KW"/>
</dbReference>
<comment type="function">
    <text evidence="2">Part of the small subunit (SSU) processome, first precursor of the small eukaryotic ribosomal subunit. During the assembly of the SSU processome in the nucleolus, many ribosome biogenesis factors, an RNA chaperone and ribosomal proteins associate with the nascent pre-rRNA and work in concert to generate RNA folding, modifications, rearrangements and cleavage as well as targeted degradation of pre-ribosomal RNA by the RNA exosome.</text>
</comment>
<reference evidence="5" key="1">
    <citation type="thesis" date="2020" institute="ProQuest LLC" country="789 East Eisenhower Parkway, Ann Arbor, MI, USA">
        <title>Comparative Genomics and Chromosome Evolution.</title>
        <authorList>
            <person name="Mudd A.B."/>
        </authorList>
    </citation>
    <scope>NUCLEOTIDE SEQUENCE</scope>
    <source>
        <strain evidence="5">237g6f4</strain>
        <tissue evidence="5">Blood</tissue>
    </source>
</reference>
<keyword evidence="3" id="KW-0539">Nucleus</keyword>
<feature type="domain" description="Nrap protein" evidence="4">
    <location>
        <begin position="132"/>
        <end position="236"/>
    </location>
</feature>
<dbReference type="EMBL" id="WNYA01028151">
    <property type="protein sequence ID" value="KAG8537655.1"/>
    <property type="molecule type" value="Genomic_DNA"/>
</dbReference>
<dbReference type="GO" id="GO:0006409">
    <property type="term" value="P:tRNA export from nucleus"/>
    <property type="evidence" value="ECO:0007669"/>
    <property type="project" value="TreeGrafter"/>
</dbReference>
<evidence type="ECO:0000313" key="6">
    <source>
        <dbReference type="Proteomes" id="UP000824782"/>
    </source>
</evidence>
<gene>
    <name evidence="5" type="ORF">GDO81_024146</name>
</gene>
<evidence type="ECO:0000256" key="1">
    <source>
        <dbReference type="ARBA" id="ARBA00016437"/>
    </source>
</evidence>
<sequence>MEPVAMEKVVLPKELQPVTMEEIIELKETEQQYHSNLLCMQINELLQEIKLKDKKRKTIDDFLQRISSCIEKIPPSSTLDVTDKSMFHGSVKIPILLFPDKGGKKFSYLPPSSIKVVGSYLLGTCIKPEINVDVAVTMPEEMMNAKDYLNQRYLRKRALYLAYITARLAKKKFIGSLRFTYMNGDHLKPVLLLRPRGNDEKMVTVRIHVCPPSGVFRYSRFSPSQNNVQRAWYQEEGAPK</sequence>
<dbReference type="Proteomes" id="UP000824782">
    <property type="component" value="Unassembled WGS sequence"/>
</dbReference>
<dbReference type="PANTHER" id="PTHR17972">
    <property type="entry name" value="NUCLEOLAR RNA-ASSOCIATED PROTEIN"/>
    <property type="match status" value="1"/>
</dbReference>
<keyword evidence="6" id="KW-1185">Reference proteome</keyword>
<dbReference type="GO" id="GO:0032040">
    <property type="term" value="C:small-subunit processome"/>
    <property type="evidence" value="ECO:0007669"/>
    <property type="project" value="TreeGrafter"/>
</dbReference>
<evidence type="ECO:0000313" key="5">
    <source>
        <dbReference type="EMBL" id="KAG8537655.1"/>
    </source>
</evidence>
<name>A0AAV6YPM2_ENGPU</name>
<evidence type="ECO:0000256" key="2">
    <source>
        <dbReference type="ARBA" id="ARBA00035000"/>
    </source>
</evidence>
<comment type="subcellular location">
    <subcellularLocation>
        <location evidence="3">Nucleus</location>
        <location evidence="3">Nucleolus</location>
    </subcellularLocation>
</comment>
<protein>
    <recommendedName>
        <fullName evidence="1 3">Nucleolar protein 6</fullName>
    </recommendedName>
</protein>
<keyword evidence="3" id="KW-0694">RNA-binding</keyword>
<accession>A0AAV6YPM2</accession>
<dbReference type="GO" id="GO:0034456">
    <property type="term" value="C:UTP-C complex"/>
    <property type="evidence" value="ECO:0007669"/>
    <property type="project" value="TreeGrafter"/>
</dbReference>
<evidence type="ECO:0000256" key="3">
    <source>
        <dbReference type="RuleBase" id="RU364032"/>
    </source>
</evidence>
<comment type="caution">
    <text evidence="5">The sequence shown here is derived from an EMBL/GenBank/DDBJ whole genome shotgun (WGS) entry which is preliminary data.</text>
</comment>
<dbReference type="FunFam" id="1.10.1410.10:FF:000006">
    <property type="entry name" value="Nucleolar protein 6"/>
    <property type="match status" value="1"/>
</dbReference>